<keyword evidence="5" id="KW-1185">Reference proteome</keyword>
<comment type="similarity">
    <text evidence="2">Belongs to the CDP-alcohol phosphatidyltransferase class-I family.</text>
</comment>
<dbReference type="GO" id="GO:0008654">
    <property type="term" value="P:phospholipid biosynthetic process"/>
    <property type="evidence" value="ECO:0007669"/>
    <property type="project" value="InterPro"/>
</dbReference>
<feature type="transmembrane region" description="Helical" evidence="3">
    <location>
        <begin position="50"/>
        <end position="71"/>
    </location>
</feature>
<dbReference type="InterPro" id="IPR000462">
    <property type="entry name" value="CDP-OH_P_trans"/>
</dbReference>
<sequence>MIFQVKKYSQKLLLPLGRKLSNIPANIFTILSLVFSIISGLGFYLEVLPLIIICLFLIEFFDQLDGVIARLQGPTKFGAFLDSTLDRYGDAAIFIGIILGSYITPILGLIAFIGAFLTSYTRARIEGLQDKSLGGIGLLERTDRVPLLMIGAIFQIFYAEAIWWIIIIMIIGSHITVLQRMIYAYKNLSRKQEEKVII</sequence>
<reference evidence="4 5" key="2">
    <citation type="journal article" date="2024" name="Int. J. Syst. Evol. Microbiol.">
        <title>Promethearchaeum syntrophicum gen. nov., sp. nov., an anaerobic, obligately syntrophic archaeon, the first isolate of the lineage 'Asgard' archaea, and proposal of the new archaeal phylum Promethearchaeota phyl. nov. and kingdom Promethearchaeati regn. nov.</title>
        <authorList>
            <person name="Imachi H."/>
            <person name="Nobu M.K."/>
            <person name="Kato S."/>
            <person name="Takaki Y."/>
            <person name="Miyazaki M."/>
            <person name="Miyata M."/>
            <person name="Ogawara M."/>
            <person name="Saito Y."/>
            <person name="Sakai S."/>
            <person name="Tahara Y.O."/>
            <person name="Takano Y."/>
            <person name="Tasumi E."/>
            <person name="Uematsu K."/>
            <person name="Yoshimura T."/>
            <person name="Itoh T."/>
            <person name="Ohkuma M."/>
            <person name="Takai K."/>
        </authorList>
    </citation>
    <scope>NUCLEOTIDE SEQUENCE [LARGE SCALE GENOMIC DNA]</scope>
    <source>
        <strain evidence="4 5">MK-D1</strain>
    </source>
</reference>
<organism evidence="4 5">
    <name type="scientific">Promethearchaeum syntrophicum</name>
    <dbReference type="NCBI Taxonomy" id="2594042"/>
    <lineage>
        <taxon>Archaea</taxon>
        <taxon>Promethearchaeati</taxon>
        <taxon>Promethearchaeota</taxon>
        <taxon>Promethearchaeia</taxon>
        <taxon>Promethearchaeales</taxon>
        <taxon>Promethearchaeaceae</taxon>
        <taxon>Promethearchaeum</taxon>
    </lineage>
</organism>
<dbReference type="RefSeq" id="WP_147663447.1">
    <property type="nucleotide sequence ID" value="NZ_CP042905.2"/>
</dbReference>
<dbReference type="Gene3D" id="1.20.120.1760">
    <property type="match status" value="1"/>
</dbReference>
<dbReference type="GO" id="GO:0016020">
    <property type="term" value="C:membrane"/>
    <property type="evidence" value="ECO:0007669"/>
    <property type="project" value="InterPro"/>
</dbReference>
<evidence type="ECO:0000313" key="5">
    <source>
        <dbReference type="Proteomes" id="UP000321408"/>
    </source>
</evidence>
<dbReference type="PROSITE" id="PS00379">
    <property type="entry name" value="CDP_ALCOHOL_P_TRANSF"/>
    <property type="match status" value="1"/>
</dbReference>
<dbReference type="GeneID" id="41330391"/>
<dbReference type="Pfam" id="PF01066">
    <property type="entry name" value="CDP-OH_P_transf"/>
    <property type="match status" value="1"/>
</dbReference>
<dbReference type="InterPro" id="IPR048254">
    <property type="entry name" value="CDP_ALCOHOL_P_TRANSF_CS"/>
</dbReference>
<accession>A0A5B9DBQ1</accession>
<keyword evidence="3" id="KW-0472">Membrane</keyword>
<dbReference type="EMBL" id="CP042905">
    <property type="protein sequence ID" value="QEE16574.1"/>
    <property type="molecule type" value="Genomic_DNA"/>
</dbReference>
<evidence type="ECO:0000313" key="4">
    <source>
        <dbReference type="EMBL" id="QEE16574.1"/>
    </source>
</evidence>
<dbReference type="GO" id="GO:0016780">
    <property type="term" value="F:phosphotransferase activity, for other substituted phosphate groups"/>
    <property type="evidence" value="ECO:0007669"/>
    <property type="project" value="InterPro"/>
</dbReference>
<feature type="transmembrane region" description="Helical" evidence="3">
    <location>
        <begin position="92"/>
        <end position="117"/>
    </location>
</feature>
<reference evidence="4 5" key="1">
    <citation type="journal article" date="2020" name="Nature">
        <title>Isolation of an archaeon at the prokaryote-eukaryote interface.</title>
        <authorList>
            <person name="Imachi H."/>
            <person name="Nobu M.K."/>
            <person name="Nakahara N."/>
            <person name="Morono Y."/>
            <person name="Ogawara M."/>
            <person name="Takaki Y."/>
            <person name="Takano Y."/>
            <person name="Uematsu K."/>
            <person name="Ikuta T."/>
            <person name="Ito M."/>
            <person name="Matsui Y."/>
            <person name="Miyazaki M."/>
            <person name="Murata K."/>
            <person name="Saito Y."/>
            <person name="Sakai S."/>
            <person name="Song C."/>
            <person name="Tasumi E."/>
            <person name="Yamanaka Y."/>
            <person name="Yamaguchi T."/>
            <person name="Kamagata Y."/>
            <person name="Tamaki H."/>
            <person name="Takai K."/>
        </authorList>
    </citation>
    <scope>NUCLEOTIDE SEQUENCE [LARGE SCALE GENOMIC DNA]</scope>
    <source>
        <strain evidence="4 5">MK-D1</strain>
    </source>
</reference>
<evidence type="ECO:0000256" key="2">
    <source>
        <dbReference type="RuleBase" id="RU003750"/>
    </source>
</evidence>
<proteinExistence type="inferred from homology"/>
<dbReference type="KEGG" id="psyt:DSAG12_02404"/>
<keyword evidence="3" id="KW-0812">Transmembrane</keyword>
<evidence type="ECO:0000256" key="1">
    <source>
        <dbReference type="ARBA" id="ARBA00022679"/>
    </source>
</evidence>
<dbReference type="InterPro" id="IPR043130">
    <property type="entry name" value="CDP-OH_PTrfase_TM_dom"/>
</dbReference>
<name>A0A5B9DBQ1_9ARCH</name>
<keyword evidence="3" id="KW-1133">Transmembrane helix</keyword>
<feature type="transmembrane region" description="Helical" evidence="3">
    <location>
        <begin position="147"/>
        <end position="171"/>
    </location>
</feature>
<dbReference type="OrthoDB" id="9904at2157"/>
<dbReference type="Proteomes" id="UP000321408">
    <property type="component" value="Chromosome"/>
</dbReference>
<keyword evidence="1 2" id="KW-0808">Transferase</keyword>
<dbReference type="AlphaFoldDB" id="A0A5B9DBQ1"/>
<feature type="transmembrane region" description="Helical" evidence="3">
    <location>
        <begin position="20"/>
        <end position="44"/>
    </location>
</feature>
<evidence type="ECO:0000256" key="3">
    <source>
        <dbReference type="SAM" id="Phobius"/>
    </source>
</evidence>
<protein>
    <submittedName>
        <fullName evidence="4">CDP-alcohol phosphatidyltransferase family protein</fullName>
    </submittedName>
</protein>
<gene>
    <name evidence="4" type="ORF">DSAG12_02404</name>
</gene>